<accession>A0ABW8SKE7</accession>
<keyword evidence="3" id="KW-1185">Reference proteome</keyword>
<evidence type="ECO:0000313" key="2">
    <source>
        <dbReference type="EMBL" id="MFL0196241.1"/>
    </source>
</evidence>
<dbReference type="EMBL" id="JBJHZX010000016">
    <property type="protein sequence ID" value="MFL0196241.1"/>
    <property type="molecule type" value="Genomic_DNA"/>
</dbReference>
<dbReference type="InterPro" id="IPR025209">
    <property type="entry name" value="DUF4209"/>
</dbReference>
<dbReference type="Proteomes" id="UP001623660">
    <property type="component" value="Unassembled WGS sequence"/>
</dbReference>
<organism evidence="2 3">
    <name type="scientific">Candidatus Clostridium eludens</name>
    <dbReference type="NCBI Taxonomy" id="3381663"/>
    <lineage>
        <taxon>Bacteria</taxon>
        <taxon>Bacillati</taxon>
        <taxon>Bacillota</taxon>
        <taxon>Clostridia</taxon>
        <taxon>Eubacteriales</taxon>
        <taxon>Clostridiaceae</taxon>
        <taxon>Clostridium</taxon>
    </lineage>
</organism>
<gene>
    <name evidence="2" type="ORF">ACJDU8_11800</name>
</gene>
<evidence type="ECO:0000259" key="1">
    <source>
        <dbReference type="Pfam" id="PF13910"/>
    </source>
</evidence>
<dbReference type="Pfam" id="PF13910">
    <property type="entry name" value="DUF4209"/>
    <property type="match status" value="1"/>
</dbReference>
<name>A0ABW8SKE7_9CLOT</name>
<reference evidence="2 3" key="1">
    <citation type="submission" date="2024-11" db="EMBL/GenBank/DDBJ databases">
        <authorList>
            <person name="Heng Y.C."/>
            <person name="Lim A.C.H."/>
            <person name="Lee J.K.Y."/>
            <person name="Kittelmann S."/>
        </authorList>
    </citation>
    <scope>NUCLEOTIDE SEQUENCE [LARGE SCALE GENOMIC DNA]</scope>
    <source>
        <strain evidence="2 3">WILCCON 0269</strain>
    </source>
</reference>
<dbReference type="RefSeq" id="WP_406792352.1">
    <property type="nucleotide sequence ID" value="NZ_JBJHZX010000016.1"/>
</dbReference>
<feature type="domain" description="DUF4209" evidence="1">
    <location>
        <begin position="23"/>
        <end position="70"/>
    </location>
</feature>
<protein>
    <submittedName>
        <fullName evidence="2">DUF4209 domain-containing protein</fullName>
    </submittedName>
</protein>
<sequence length="82" mass="9246">MKISHECVVNVSRLFEVALSFSIENAITRIDELVMVEQLGKNLRNNIAHGLAGIDTFGKTNCLIVIYLFFLITATKWDFNKG</sequence>
<evidence type="ECO:0000313" key="3">
    <source>
        <dbReference type="Proteomes" id="UP001623660"/>
    </source>
</evidence>
<proteinExistence type="predicted"/>
<comment type="caution">
    <text evidence="2">The sequence shown here is derived from an EMBL/GenBank/DDBJ whole genome shotgun (WGS) entry which is preliminary data.</text>
</comment>